<keyword evidence="3" id="KW-1133">Transmembrane helix</keyword>
<feature type="transmembrane region" description="Helical" evidence="3">
    <location>
        <begin position="6"/>
        <end position="29"/>
    </location>
</feature>
<dbReference type="InterPro" id="IPR039509">
    <property type="entry name" value="SPATA31"/>
</dbReference>
<keyword evidence="6" id="KW-1185">Reference proteome</keyword>
<feature type="compositionally biased region" description="Polar residues" evidence="2">
    <location>
        <begin position="710"/>
        <end position="727"/>
    </location>
</feature>
<dbReference type="Pfam" id="PF14650">
    <property type="entry name" value="FAM75"/>
    <property type="match status" value="1"/>
</dbReference>
<proteinExistence type="inferred from homology"/>
<feature type="compositionally biased region" description="Low complexity" evidence="2">
    <location>
        <begin position="624"/>
        <end position="637"/>
    </location>
</feature>
<feature type="region of interest" description="Disordered" evidence="2">
    <location>
        <begin position="764"/>
        <end position="790"/>
    </location>
</feature>
<dbReference type="OrthoDB" id="9449847at2759"/>
<dbReference type="EMBL" id="MKHE01000029">
    <property type="protein sequence ID" value="OWK01117.1"/>
    <property type="molecule type" value="Genomic_DNA"/>
</dbReference>
<evidence type="ECO:0000256" key="3">
    <source>
        <dbReference type="SAM" id="Phobius"/>
    </source>
</evidence>
<dbReference type="AlphaFoldDB" id="A0A212C561"/>
<feature type="compositionally biased region" description="Basic and acidic residues" evidence="2">
    <location>
        <begin position="865"/>
        <end position="876"/>
    </location>
</feature>
<evidence type="ECO:0000259" key="4">
    <source>
        <dbReference type="Pfam" id="PF14650"/>
    </source>
</evidence>
<sequence length="1131" mass="125322">MLSQTFVLWDLGYPLYTYGSIFIIILIIWQVKKSYHGLTEHKRSCCRVSLLTLKQEITTLTHPVALPMVTVLPAHLPFLSPEVLRLLEVHVKKWMHFQRWGLPRRVEESLRQLMPNPPLFYQTVYNQPVSFIHNNTSHFSVEKLGTISYQNWGSGMAGQPTQAFWVSEWCITDPEQRHLYQQIPNHKALAWPSSALKELSGLYLMSEQQASDAVGPVQPKYSQLFCGLPSLHSESLVDTFLASQGLSKDESMSKPHLKDPFLFKELPFLPLLPKTPTQSTPLSSLSSQNCVAPSDHQQAHINVPFLTLDECEALEWHLLQRQLQLQWDLPDVFQRDRHVQSPGQCQPGDKAQSSETLKTTCPGQPVPVLTRELLFPQHTRRLLEYHLQRQLIHHRWGLPQKIQQSIQMLLSPTHQQTVSWSSTALDRVNGPQPTCLEATGADDPFSPIVDPLSVPMPHLFDQAKAILRGHINSKCGQIHQGNIPACVYSSWECIIPGVLEVTPFRCILESMPLELQAAADQDPQQEVTPGMPVALDEQQQVSPKAVFEHPKLPGVLSEAAIEKLETALRHKYLAFLSGLPALYCVALSRAMAPATTSVTSPAVITEMVPEPAECSTEPLTQVTSPEEQGPSPGPGLQEAKETLSNTAEEFQVDEQVEGVIEMLPIESQTEPERPSSLGEHILAKMNFHLRKKILEAQIGIPIKARESREQSVGTSEGVSTQESLESLNNQGQPLLRDLPIPPDVPCAPDPEWLHLKEQLATELKAVRQKQKQPSPSTVPHGSGPWASSTFLSGDMTEAQVLCVQLEASVNNPSLEEPWSPEPHSPGKSKDSAQVPTLAEKREEPGKPRLAGGHGEGDAGFTLSSTREKSHSVEGQRPEGILLNRTPRSPWQRRRRFHLDASCQHSPQHCPPPKLPELPPGVPGGKDSEKKDLQDSQAKLSVTLRPARVPKNAQPVVPHASRGQPFLGQLTVGKPLQGRALQGQVFQRQVVQGHPHKRPSLPESGLRNKMKSLLHCITPKAKGKGHEASMSSTSEKVASPRRENVEKISAPAKSPKGRTKTEKTRGDSKAQFPPPEKQMGLACMDVAHSPDSKLQHHSHPHQLHLASVLGAPRHCPRHCPRVACATPPKNPP</sequence>
<feature type="domain" description="SPATA31" evidence="4">
    <location>
        <begin position="278"/>
        <end position="408"/>
    </location>
</feature>
<protein>
    <recommendedName>
        <fullName evidence="4">SPATA31 domain-containing protein</fullName>
    </recommendedName>
</protein>
<gene>
    <name evidence="5" type="ORF">Celaphus_00018399</name>
</gene>
<keyword evidence="3" id="KW-0472">Membrane</keyword>
<feature type="compositionally biased region" description="Polar residues" evidence="2">
    <location>
        <begin position="771"/>
        <end position="790"/>
    </location>
</feature>
<feature type="region of interest" description="Disordered" evidence="2">
    <location>
        <begin position="901"/>
        <end position="961"/>
    </location>
</feature>
<evidence type="ECO:0000256" key="1">
    <source>
        <dbReference type="ARBA" id="ARBA00035009"/>
    </source>
</evidence>
<feature type="compositionally biased region" description="Pro residues" evidence="2">
    <location>
        <begin position="908"/>
        <end position="921"/>
    </location>
</feature>
<feature type="region of interest" description="Disordered" evidence="2">
    <location>
        <begin position="1019"/>
        <end position="1078"/>
    </location>
</feature>
<feature type="region of interest" description="Disordered" evidence="2">
    <location>
        <begin position="611"/>
        <end position="645"/>
    </location>
</feature>
<feature type="compositionally biased region" description="Basic and acidic residues" evidence="2">
    <location>
        <begin position="1058"/>
        <end position="1067"/>
    </location>
</feature>
<accession>A0A212C561</accession>
<evidence type="ECO:0000313" key="6">
    <source>
        <dbReference type="Proteomes" id="UP000242450"/>
    </source>
</evidence>
<dbReference type="Proteomes" id="UP000242450">
    <property type="component" value="Chromosome 29"/>
</dbReference>
<organism evidence="5 6">
    <name type="scientific">Cervus elaphus hippelaphus</name>
    <name type="common">European red deer</name>
    <dbReference type="NCBI Taxonomy" id="46360"/>
    <lineage>
        <taxon>Eukaryota</taxon>
        <taxon>Metazoa</taxon>
        <taxon>Chordata</taxon>
        <taxon>Craniata</taxon>
        <taxon>Vertebrata</taxon>
        <taxon>Euteleostomi</taxon>
        <taxon>Mammalia</taxon>
        <taxon>Eutheria</taxon>
        <taxon>Laurasiatheria</taxon>
        <taxon>Artiodactyla</taxon>
        <taxon>Ruminantia</taxon>
        <taxon>Pecora</taxon>
        <taxon>Cervidae</taxon>
        <taxon>Cervinae</taxon>
        <taxon>Cervus</taxon>
    </lineage>
</organism>
<dbReference type="PANTHER" id="PTHR21859:SF15">
    <property type="entry name" value="PROTEIN SPATA31F1-RELATED"/>
    <property type="match status" value="1"/>
</dbReference>
<dbReference type="PANTHER" id="PTHR21859">
    <property type="entry name" value="ACROSOME-SPECIFIC PROTEIN"/>
    <property type="match status" value="1"/>
</dbReference>
<reference evidence="5 6" key="1">
    <citation type="journal article" date="2018" name="Mol. Genet. Genomics">
        <title>The red deer Cervus elaphus genome CerEla1.0: sequencing, annotating, genes, and chromosomes.</title>
        <authorList>
            <person name="Bana N.A."/>
            <person name="Nyiri A."/>
            <person name="Nagy J."/>
            <person name="Frank K."/>
            <person name="Nagy T."/>
            <person name="Steger V."/>
            <person name="Schiller M."/>
            <person name="Lakatos P."/>
            <person name="Sugar L."/>
            <person name="Horn P."/>
            <person name="Barta E."/>
            <person name="Orosz L."/>
        </authorList>
    </citation>
    <scope>NUCLEOTIDE SEQUENCE [LARGE SCALE GENOMIC DNA]</scope>
    <source>
        <strain evidence="5">Hungarian</strain>
    </source>
</reference>
<feature type="region of interest" description="Disordered" evidence="2">
    <location>
        <begin position="338"/>
        <end position="363"/>
    </location>
</feature>
<feature type="compositionally biased region" description="Polar residues" evidence="2">
    <location>
        <begin position="351"/>
        <end position="362"/>
    </location>
</feature>
<comment type="caution">
    <text evidence="5">The sequence shown here is derived from an EMBL/GenBank/DDBJ whole genome shotgun (WGS) entry which is preliminary data.</text>
</comment>
<feature type="region of interest" description="Disordered" evidence="2">
    <location>
        <begin position="705"/>
        <end position="727"/>
    </location>
</feature>
<comment type="similarity">
    <text evidence="1">Belongs to the SPATA31 family.</text>
</comment>
<feature type="region of interest" description="Disordered" evidence="2">
    <location>
        <begin position="812"/>
        <end position="888"/>
    </location>
</feature>
<evidence type="ECO:0000313" key="5">
    <source>
        <dbReference type="EMBL" id="OWK01117.1"/>
    </source>
</evidence>
<name>A0A212C561_CEREH</name>
<keyword evidence="3" id="KW-0812">Transmembrane</keyword>
<evidence type="ECO:0000256" key="2">
    <source>
        <dbReference type="SAM" id="MobiDB-lite"/>
    </source>
</evidence>